<sequence>MATAYAAALDADMHGVAGLISLLGGAILVGTYAESMRLRASAMLAEDAIWRIEERLATTLALESLRLIEREQSLHAARRLSLPWSVSKSLVTIGALVSLAGAIYTWVATP</sequence>
<keyword evidence="1" id="KW-0812">Transmembrane</keyword>
<dbReference type="EMBL" id="JBHSFE010000007">
    <property type="protein sequence ID" value="MFC4607769.1"/>
    <property type="molecule type" value="Genomic_DNA"/>
</dbReference>
<feature type="transmembrane region" description="Helical" evidence="1">
    <location>
        <begin position="89"/>
        <end position="107"/>
    </location>
</feature>
<evidence type="ECO:0000256" key="1">
    <source>
        <dbReference type="SAM" id="Phobius"/>
    </source>
</evidence>
<evidence type="ECO:0000313" key="3">
    <source>
        <dbReference type="Proteomes" id="UP001595993"/>
    </source>
</evidence>
<accession>A0ABV9G594</accession>
<dbReference type="RefSeq" id="WP_381192834.1">
    <property type="nucleotide sequence ID" value="NZ_JBHSFE010000007.1"/>
</dbReference>
<protein>
    <submittedName>
        <fullName evidence="2">Uncharacterized protein</fullName>
    </submittedName>
</protein>
<keyword evidence="3" id="KW-1185">Reference proteome</keyword>
<gene>
    <name evidence="2" type="ORF">ACFO9E_08065</name>
</gene>
<name>A0ABV9G594_9ACTN</name>
<proteinExistence type="predicted"/>
<keyword evidence="1" id="KW-1133">Transmembrane helix</keyword>
<evidence type="ECO:0000313" key="2">
    <source>
        <dbReference type="EMBL" id="MFC4607769.1"/>
    </source>
</evidence>
<feature type="transmembrane region" description="Helical" evidence="1">
    <location>
        <begin position="15"/>
        <end position="33"/>
    </location>
</feature>
<dbReference type="Proteomes" id="UP001595993">
    <property type="component" value="Unassembled WGS sequence"/>
</dbReference>
<organism evidence="2 3">
    <name type="scientific">Streptomyces maoxianensis</name>
    <dbReference type="NCBI Taxonomy" id="1459942"/>
    <lineage>
        <taxon>Bacteria</taxon>
        <taxon>Bacillati</taxon>
        <taxon>Actinomycetota</taxon>
        <taxon>Actinomycetes</taxon>
        <taxon>Kitasatosporales</taxon>
        <taxon>Streptomycetaceae</taxon>
        <taxon>Streptomyces</taxon>
    </lineage>
</organism>
<keyword evidence="1" id="KW-0472">Membrane</keyword>
<comment type="caution">
    <text evidence="2">The sequence shown here is derived from an EMBL/GenBank/DDBJ whole genome shotgun (WGS) entry which is preliminary data.</text>
</comment>
<reference evidence="3" key="1">
    <citation type="journal article" date="2019" name="Int. J. Syst. Evol. Microbiol.">
        <title>The Global Catalogue of Microorganisms (GCM) 10K type strain sequencing project: providing services to taxonomists for standard genome sequencing and annotation.</title>
        <authorList>
            <consortium name="The Broad Institute Genomics Platform"/>
            <consortium name="The Broad Institute Genome Sequencing Center for Infectious Disease"/>
            <person name="Wu L."/>
            <person name="Ma J."/>
        </authorList>
    </citation>
    <scope>NUCLEOTIDE SEQUENCE [LARGE SCALE GENOMIC DNA]</scope>
    <source>
        <strain evidence="3">CGMCC 4.7139</strain>
    </source>
</reference>